<feature type="transmembrane region" description="Helical" evidence="1">
    <location>
        <begin position="96"/>
        <end position="117"/>
    </location>
</feature>
<gene>
    <name evidence="2" type="ORF">NQ317_010085</name>
</gene>
<feature type="transmembrane region" description="Helical" evidence="1">
    <location>
        <begin position="70"/>
        <end position="90"/>
    </location>
</feature>
<comment type="caution">
    <text evidence="2">The sequence shown here is derived from an EMBL/GenBank/DDBJ whole genome shotgun (WGS) entry which is preliminary data.</text>
</comment>
<evidence type="ECO:0000256" key="1">
    <source>
        <dbReference type="SAM" id="Phobius"/>
    </source>
</evidence>
<accession>A0ABQ9JIB1</accession>
<keyword evidence="1" id="KW-1133">Transmembrane helix</keyword>
<dbReference type="EMBL" id="JAPWTJ010000495">
    <property type="protein sequence ID" value="KAJ8977890.1"/>
    <property type="molecule type" value="Genomic_DNA"/>
</dbReference>
<sequence>MRKLKSSLRFFFLMKKYFMFIQFILASRHMSLFSFGISTLNLIPIIFHIKSKLISFLWNAQVRCIYTTGLNLEYLLFLVIVCGLVCLTKAECDFFSTFYGCYIFIGNAQVINILFYLDNYNALNLVAKLHHILIRLDFRQCFLIMVHLYDKNLHAKINV</sequence>
<organism evidence="2 3">
    <name type="scientific">Molorchus minor</name>
    <dbReference type="NCBI Taxonomy" id="1323400"/>
    <lineage>
        <taxon>Eukaryota</taxon>
        <taxon>Metazoa</taxon>
        <taxon>Ecdysozoa</taxon>
        <taxon>Arthropoda</taxon>
        <taxon>Hexapoda</taxon>
        <taxon>Insecta</taxon>
        <taxon>Pterygota</taxon>
        <taxon>Neoptera</taxon>
        <taxon>Endopterygota</taxon>
        <taxon>Coleoptera</taxon>
        <taxon>Polyphaga</taxon>
        <taxon>Cucujiformia</taxon>
        <taxon>Chrysomeloidea</taxon>
        <taxon>Cerambycidae</taxon>
        <taxon>Lamiinae</taxon>
        <taxon>Monochamini</taxon>
        <taxon>Molorchus</taxon>
    </lineage>
</organism>
<keyword evidence="3" id="KW-1185">Reference proteome</keyword>
<name>A0ABQ9JIB1_9CUCU</name>
<keyword evidence="1" id="KW-0812">Transmembrane</keyword>
<evidence type="ECO:0000313" key="3">
    <source>
        <dbReference type="Proteomes" id="UP001162164"/>
    </source>
</evidence>
<protein>
    <submittedName>
        <fullName evidence="2">Uncharacterized protein</fullName>
    </submittedName>
</protein>
<evidence type="ECO:0000313" key="2">
    <source>
        <dbReference type="EMBL" id="KAJ8977890.1"/>
    </source>
</evidence>
<proteinExistence type="predicted"/>
<dbReference type="Proteomes" id="UP001162164">
    <property type="component" value="Unassembled WGS sequence"/>
</dbReference>
<keyword evidence="1" id="KW-0472">Membrane</keyword>
<feature type="transmembrane region" description="Helical" evidence="1">
    <location>
        <begin position="31"/>
        <end position="49"/>
    </location>
</feature>
<reference evidence="2" key="1">
    <citation type="journal article" date="2023" name="Insect Mol. Biol.">
        <title>Genome sequencing provides insights into the evolution of gene families encoding plant cell wall-degrading enzymes in longhorned beetles.</title>
        <authorList>
            <person name="Shin N.R."/>
            <person name="Okamura Y."/>
            <person name="Kirsch R."/>
            <person name="Pauchet Y."/>
        </authorList>
    </citation>
    <scope>NUCLEOTIDE SEQUENCE</scope>
    <source>
        <strain evidence="2">MMC_N1</strain>
    </source>
</reference>